<accession>A0A940DI86</accession>
<evidence type="ECO:0000313" key="3">
    <source>
        <dbReference type="Proteomes" id="UP000727857"/>
    </source>
</evidence>
<dbReference type="Proteomes" id="UP000727857">
    <property type="component" value="Unassembled WGS sequence"/>
</dbReference>
<dbReference type="AlphaFoldDB" id="A0A940DI86"/>
<feature type="signal peptide" evidence="1">
    <location>
        <begin position="1"/>
        <end position="22"/>
    </location>
</feature>
<dbReference type="PROSITE" id="PS51257">
    <property type="entry name" value="PROKAR_LIPOPROTEIN"/>
    <property type="match status" value="1"/>
</dbReference>
<dbReference type="EMBL" id="JADINF010000067">
    <property type="protein sequence ID" value="MBO8423935.1"/>
    <property type="molecule type" value="Genomic_DNA"/>
</dbReference>
<organism evidence="2 3">
    <name type="scientific">Candidatus Stercoripulliclostridium pullicola</name>
    <dbReference type="NCBI Taxonomy" id="2840953"/>
    <lineage>
        <taxon>Bacteria</taxon>
        <taxon>Bacillati</taxon>
        <taxon>Bacillota</taxon>
        <taxon>Clostridia</taxon>
        <taxon>Eubacteriales</taxon>
        <taxon>Candidatus Stercoripulliclostridium</taxon>
    </lineage>
</organism>
<keyword evidence="1" id="KW-0732">Signal</keyword>
<gene>
    <name evidence="2" type="ORF">IAB16_02795</name>
</gene>
<name>A0A940DI86_9FIRM</name>
<dbReference type="Gene3D" id="2.60.40.3630">
    <property type="match status" value="1"/>
</dbReference>
<sequence length="123" mass="13103">MSLFKKSMLVLMLVAVVATSVALVGACNDKDGEDLPNIESIKAEVVSGTTFTVGAAFDSTKITVTAKLDDGTTRAVETVKAIYYDLSVLKLDAGGKFTEAGEYNLPVRYSDWTTTVVIEVTEA</sequence>
<comment type="caution">
    <text evidence="2">The sequence shown here is derived from an EMBL/GenBank/DDBJ whole genome shotgun (WGS) entry which is preliminary data.</text>
</comment>
<evidence type="ECO:0000256" key="1">
    <source>
        <dbReference type="SAM" id="SignalP"/>
    </source>
</evidence>
<proteinExistence type="predicted"/>
<evidence type="ECO:0000313" key="2">
    <source>
        <dbReference type="EMBL" id="MBO8423935.1"/>
    </source>
</evidence>
<protein>
    <submittedName>
        <fullName evidence="2">Uncharacterized protein</fullName>
    </submittedName>
</protein>
<feature type="chain" id="PRO_5038520053" evidence="1">
    <location>
        <begin position="23"/>
        <end position="123"/>
    </location>
</feature>
<reference evidence="2" key="2">
    <citation type="journal article" date="2021" name="PeerJ">
        <title>Extensive microbial diversity within the chicken gut microbiome revealed by metagenomics and culture.</title>
        <authorList>
            <person name="Gilroy R."/>
            <person name="Ravi A."/>
            <person name="Getino M."/>
            <person name="Pursley I."/>
            <person name="Horton D.L."/>
            <person name="Alikhan N.F."/>
            <person name="Baker D."/>
            <person name="Gharbi K."/>
            <person name="Hall N."/>
            <person name="Watson M."/>
            <person name="Adriaenssens E.M."/>
            <person name="Foster-Nyarko E."/>
            <person name="Jarju S."/>
            <person name="Secka A."/>
            <person name="Antonio M."/>
            <person name="Oren A."/>
            <person name="Chaudhuri R.R."/>
            <person name="La Ragione R."/>
            <person name="Hildebrand F."/>
            <person name="Pallen M.J."/>
        </authorList>
    </citation>
    <scope>NUCLEOTIDE SEQUENCE</scope>
    <source>
        <strain evidence="2">517</strain>
    </source>
</reference>
<reference evidence="2" key="1">
    <citation type="submission" date="2020-10" db="EMBL/GenBank/DDBJ databases">
        <authorList>
            <person name="Gilroy R."/>
        </authorList>
    </citation>
    <scope>NUCLEOTIDE SEQUENCE</scope>
    <source>
        <strain evidence="2">517</strain>
    </source>
</reference>